<keyword evidence="2" id="KW-1185">Reference proteome</keyword>
<sequence length="78" mass="8414">MSVESAVQLSHVDLILTNGSIPENVDSGDDDAWVDLKSANASGGYQSVGLSYLFPRAYSLPELVWRQIAVGNEDLFAN</sequence>
<dbReference type="AlphaFoldDB" id="A0A9W9D9M6"/>
<name>A0A9W9D9M6_9PLEO</name>
<accession>A0A9W9D9M6</accession>
<evidence type="ECO:0000313" key="1">
    <source>
        <dbReference type="EMBL" id="KAJ4407022.1"/>
    </source>
</evidence>
<organism evidence="1 2">
    <name type="scientific">Didymella pomorum</name>
    <dbReference type="NCBI Taxonomy" id="749634"/>
    <lineage>
        <taxon>Eukaryota</taxon>
        <taxon>Fungi</taxon>
        <taxon>Dikarya</taxon>
        <taxon>Ascomycota</taxon>
        <taxon>Pezizomycotina</taxon>
        <taxon>Dothideomycetes</taxon>
        <taxon>Pleosporomycetidae</taxon>
        <taxon>Pleosporales</taxon>
        <taxon>Pleosporineae</taxon>
        <taxon>Didymellaceae</taxon>
        <taxon>Didymella</taxon>
    </lineage>
</organism>
<comment type="caution">
    <text evidence="1">The sequence shown here is derived from an EMBL/GenBank/DDBJ whole genome shotgun (WGS) entry which is preliminary data.</text>
</comment>
<reference evidence="1" key="1">
    <citation type="submission" date="2022-10" db="EMBL/GenBank/DDBJ databases">
        <title>Tapping the CABI collections for fungal endophytes: first genome assemblies for Collariella, Neodidymelliopsis, Ascochyta clinopodiicola, Didymella pomorum, Didymosphaeria variabile, Neocosmospora piperis and Neocucurbitaria cava.</title>
        <authorList>
            <person name="Hill R."/>
        </authorList>
    </citation>
    <scope>NUCLEOTIDE SEQUENCE</scope>
    <source>
        <strain evidence="1">IMI 355091</strain>
    </source>
</reference>
<protein>
    <submittedName>
        <fullName evidence="1">Uncharacterized protein</fullName>
    </submittedName>
</protein>
<proteinExistence type="predicted"/>
<evidence type="ECO:0000313" key="2">
    <source>
        <dbReference type="Proteomes" id="UP001140510"/>
    </source>
</evidence>
<gene>
    <name evidence="1" type="ORF">N0V91_004188</name>
</gene>
<dbReference type="EMBL" id="JAPEVA010000023">
    <property type="protein sequence ID" value="KAJ4407022.1"/>
    <property type="molecule type" value="Genomic_DNA"/>
</dbReference>
<dbReference type="Proteomes" id="UP001140510">
    <property type="component" value="Unassembled WGS sequence"/>
</dbReference>